<dbReference type="InterPro" id="IPR042557">
    <property type="entry name" value="SCO4226"/>
</dbReference>
<sequence>MAMFMDVHSGFFGVSEEQLREAHERDLAIEGEEGVHFERAWLDPEQGKVFCLSSGPSREHVARVHEKAGHPTTEIYEVLVDIT</sequence>
<proteinExistence type="predicted"/>
<dbReference type="Gene3D" id="3.30.70.3090">
    <property type="entry name" value="ORF SCO4226, nickel-binding ferredoxin-like monomer"/>
    <property type="match status" value="1"/>
</dbReference>
<dbReference type="RefSeq" id="WP_179720980.1">
    <property type="nucleotide sequence ID" value="NZ_JACBZT010000001.1"/>
</dbReference>
<dbReference type="EMBL" id="JACBZT010000001">
    <property type="protein sequence ID" value="NYJ08412.1"/>
    <property type="molecule type" value="Genomic_DNA"/>
</dbReference>
<comment type="caution">
    <text evidence="1">The sequence shown here is derived from an EMBL/GenBank/DDBJ whole genome shotgun (WGS) entry which is preliminary data.</text>
</comment>
<evidence type="ECO:0000313" key="1">
    <source>
        <dbReference type="EMBL" id="NYJ08412.1"/>
    </source>
</evidence>
<gene>
    <name evidence="1" type="ORF">GGQ55_004690</name>
</gene>
<evidence type="ECO:0008006" key="3">
    <source>
        <dbReference type="Google" id="ProtNLM"/>
    </source>
</evidence>
<keyword evidence="2" id="KW-1185">Reference proteome</keyword>
<evidence type="ECO:0000313" key="2">
    <source>
        <dbReference type="Proteomes" id="UP000541969"/>
    </source>
</evidence>
<dbReference type="Proteomes" id="UP000541969">
    <property type="component" value="Unassembled WGS sequence"/>
</dbReference>
<dbReference type="InterPro" id="IPR025336">
    <property type="entry name" value="SCO4226-like"/>
</dbReference>
<protein>
    <recommendedName>
        <fullName evidence="3">SCO4226 family nickel-binding protein</fullName>
    </recommendedName>
</protein>
<accession>A0A853CPI0</accession>
<reference evidence="1 2" key="1">
    <citation type="submission" date="2020-07" db="EMBL/GenBank/DDBJ databases">
        <title>Sequencing the genomes of 1000 actinobacteria strains.</title>
        <authorList>
            <person name="Klenk H.-P."/>
        </authorList>
    </citation>
    <scope>NUCLEOTIDE SEQUENCE [LARGE SCALE GENOMIC DNA]</scope>
    <source>
        <strain evidence="1 2">DSM 104001</strain>
    </source>
</reference>
<dbReference type="AlphaFoldDB" id="A0A853CPI0"/>
<dbReference type="NCBIfam" id="NF033706">
    <property type="entry name" value="Ni_bind_SCO4226"/>
    <property type="match status" value="1"/>
</dbReference>
<dbReference type="Pfam" id="PF14026">
    <property type="entry name" value="SCO4226-like"/>
    <property type="match status" value="1"/>
</dbReference>
<organism evidence="1 2">
    <name type="scientific">Petropleomorpha daqingensis</name>
    <dbReference type="NCBI Taxonomy" id="2026353"/>
    <lineage>
        <taxon>Bacteria</taxon>
        <taxon>Bacillati</taxon>
        <taxon>Actinomycetota</taxon>
        <taxon>Actinomycetes</taxon>
        <taxon>Geodermatophilales</taxon>
        <taxon>Geodermatophilaceae</taxon>
        <taxon>Petropleomorpha</taxon>
    </lineage>
</organism>
<name>A0A853CPI0_9ACTN</name>